<feature type="compositionally biased region" description="Acidic residues" evidence="1">
    <location>
        <begin position="132"/>
        <end position="146"/>
    </location>
</feature>
<dbReference type="OrthoDB" id="5598737at2759"/>
<evidence type="ECO:0008006" key="4">
    <source>
        <dbReference type="Google" id="ProtNLM"/>
    </source>
</evidence>
<dbReference type="EMBL" id="KL142370">
    <property type="protein sequence ID" value="KDR82243.1"/>
    <property type="molecule type" value="Genomic_DNA"/>
</dbReference>
<name>A0A067TTC9_GALM3</name>
<dbReference type="Proteomes" id="UP000027222">
    <property type="component" value="Unassembled WGS sequence"/>
</dbReference>
<evidence type="ECO:0000256" key="1">
    <source>
        <dbReference type="SAM" id="MobiDB-lite"/>
    </source>
</evidence>
<accession>A0A067TTC9</accession>
<dbReference type="HOGENOM" id="CLU_017505_0_0_1"/>
<proteinExistence type="predicted"/>
<dbReference type="PANTHER" id="PTHR34305">
    <property type="entry name" value="EXPRESSED PROTEIN"/>
    <property type="match status" value="1"/>
</dbReference>
<feature type="region of interest" description="Disordered" evidence="1">
    <location>
        <begin position="123"/>
        <end position="161"/>
    </location>
</feature>
<protein>
    <recommendedName>
        <fullName evidence="4">HMG domain-containing protein</fullName>
    </recommendedName>
</protein>
<evidence type="ECO:0000313" key="3">
    <source>
        <dbReference type="Proteomes" id="UP000027222"/>
    </source>
</evidence>
<reference evidence="3" key="1">
    <citation type="journal article" date="2014" name="Proc. Natl. Acad. Sci. U.S.A.">
        <title>Extensive sampling of basidiomycete genomes demonstrates inadequacy of the white-rot/brown-rot paradigm for wood decay fungi.</title>
        <authorList>
            <person name="Riley R."/>
            <person name="Salamov A.A."/>
            <person name="Brown D.W."/>
            <person name="Nagy L.G."/>
            <person name="Floudas D."/>
            <person name="Held B.W."/>
            <person name="Levasseur A."/>
            <person name="Lombard V."/>
            <person name="Morin E."/>
            <person name="Otillar R."/>
            <person name="Lindquist E.A."/>
            <person name="Sun H."/>
            <person name="LaButti K.M."/>
            <person name="Schmutz J."/>
            <person name="Jabbour D."/>
            <person name="Luo H."/>
            <person name="Baker S.E."/>
            <person name="Pisabarro A.G."/>
            <person name="Walton J.D."/>
            <person name="Blanchette R.A."/>
            <person name="Henrissat B."/>
            <person name="Martin F."/>
            <person name="Cullen D."/>
            <person name="Hibbett D.S."/>
            <person name="Grigoriev I.V."/>
        </authorList>
    </citation>
    <scope>NUCLEOTIDE SEQUENCE [LARGE SCALE GENOMIC DNA]</scope>
    <source>
        <strain evidence="3">CBS 339.88</strain>
    </source>
</reference>
<organism evidence="2 3">
    <name type="scientific">Galerina marginata (strain CBS 339.88)</name>
    <dbReference type="NCBI Taxonomy" id="685588"/>
    <lineage>
        <taxon>Eukaryota</taxon>
        <taxon>Fungi</taxon>
        <taxon>Dikarya</taxon>
        <taxon>Basidiomycota</taxon>
        <taxon>Agaricomycotina</taxon>
        <taxon>Agaricomycetes</taxon>
        <taxon>Agaricomycetidae</taxon>
        <taxon>Agaricales</taxon>
        <taxon>Agaricineae</taxon>
        <taxon>Strophariaceae</taxon>
        <taxon>Galerina</taxon>
    </lineage>
</organism>
<gene>
    <name evidence="2" type="ORF">GALMADRAFT_222075</name>
</gene>
<keyword evidence="3" id="KW-1185">Reference proteome</keyword>
<sequence length="511" mass="58437">MARRYKASNAVHPFIGHQTFSTVWFSYVRLLQLDEDTMCSKCGPSPDALIFDGVSISFNRRNMLSSIHPPTVIHPTRSSVRNSTIRFRNQQFIHDSSLRKQIRIVLTGPSLFSANALSADSQITPSNPITDLNDDSSTDSDLSEDEDTHRESLSRNQASISRKRQALQSRLDLIPEIVGQLTAVNPSLGSLFSHWYGNNAILTQKEPPTVYRTLFLQINAEESALQMMTRPAIQHLKQFLERRDEFSVSHLIHIPALYNVLLHEFQTYGNVSVYTYGLSQWLFIRAEFVRQTLLVHRTDEPSTINEEDADDWKVTGCYYPMSKIRHRPEYPKLKEEKGTDPGSENKGGCRKYYSRYSPKKLTGGIMVSWCTHSISYGFHCIPLAEGRNDVFSALYTRWEKAPKVIVYDFACALQPYCMLREPEFFQDTLFVIDAFHAPDHTKCCDSSFLTTYEATDPRLLRLNSSAGECGNGGLTRIRKSIRYMGQDRAIVYTKVFLSIWNRLRIKGIEIP</sequence>
<dbReference type="AlphaFoldDB" id="A0A067TTC9"/>
<evidence type="ECO:0000313" key="2">
    <source>
        <dbReference type="EMBL" id="KDR82243.1"/>
    </source>
</evidence>
<dbReference type="PANTHER" id="PTHR34305:SF1">
    <property type="entry name" value="SWIM-TYPE DOMAIN-CONTAINING PROTEIN"/>
    <property type="match status" value="1"/>
</dbReference>